<dbReference type="InterPro" id="IPR024180">
    <property type="entry name" value="Tetrapyrrole_Mease/MazG_pred"/>
</dbReference>
<evidence type="ECO:0000259" key="1">
    <source>
        <dbReference type="Pfam" id="PF00590"/>
    </source>
</evidence>
<dbReference type="RefSeq" id="WP_343834502.1">
    <property type="nucleotide sequence ID" value="NZ_BAAADK010000008.1"/>
</dbReference>
<gene>
    <name evidence="3" type="ORF">J2S11_003512</name>
</gene>
<dbReference type="Pfam" id="PF03819">
    <property type="entry name" value="MazG"/>
    <property type="match status" value="1"/>
</dbReference>
<dbReference type="InterPro" id="IPR035013">
    <property type="entry name" value="YabN_N"/>
</dbReference>
<sequence>MERGSKLFGGKQVKRAYMEGRADMYSIHVLGLGAGDLQQMTLGVYKEIQQAKQLYLRTKEHPVVQELEEQGLQYQAFDAIYEQHEQFEQVYQHITDALFAAVKQHHVIHYAVPGHPLVAEKTVQLLLEQAAHQQCQINILGGQSFLDPLLASIQVDPVEGLGFHDALRLQAHHLQPQQHTVITQVYDSYVASEVKLTLMDIFPDEHPITVVQAAGSSQEKLLSIPLYELDRITLLSNLTALYVPPTQEPEAVNRQYYRSREIFRQLRGPDGCPWDKEQTHQSLTKYLLEEASEVVQAIEEGDIDHLVEELGDVLLQVFLHAQIGEDEGLFNMEDVIQSLNDKMIRRHPHVFGQKKLEQAEDVIEQWERIKREEQQGK</sequence>
<dbReference type="CDD" id="cd11528">
    <property type="entry name" value="NTP-PPase_MazG_Nterm"/>
    <property type="match status" value="1"/>
</dbReference>
<feature type="domain" description="NTP pyrophosphohydrolase MazG-like" evidence="2">
    <location>
        <begin position="278"/>
        <end position="351"/>
    </location>
</feature>
<dbReference type="GO" id="GO:0032259">
    <property type="term" value="P:methylation"/>
    <property type="evidence" value="ECO:0007669"/>
    <property type="project" value="UniProtKB-KW"/>
</dbReference>
<keyword evidence="3" id="KW-0489">Methyltransferase</keyword>
<evidence type="ECO:0000313" key="3">
    <source>
        <dbReference type="EMBL" id="MDQ0167587.1"/>
    </source>
</evidence>
<dbReference type="NCBIfam" id="TIGR00444">
    <property type="entry name" value="mazG"/>
    <property type="match status" value="1"/>
</dbReference>
<protein>
    <submittedName>
        <fullName evidence="3">Tetrapyrrole methylase family protein/MazG family protein</fullName>
    </submittedName>
</protein>
<name>A0ABT9W2W7_9BACI</name>
<dbReference type="InterPro" id="IPR048015">
    <property type="entry name" value="NTP-PPase_MazG-like_N"/>
</dbReference>
<dbReference type="SUPFAM" id="SSF53790">
    <property type="entry name" value="Tetrapyrrole methylase"/>
    <property type="match status" value="1"/>
</dbReference>
<organism evidence="3 4">
    <name type="scientific">Caldalkalibacillus horti</name>
    <dbReference type="NCBI Taxonomy" id="77523"/>
    <lineage>
        <taxon>Bacteria</taxon>
        <taxon>Bacillati</taxon>
        <taxon>Bacillota</taxon>
        <taxon>Bacilli</taxon>
        <taxon>Bacillales</taxon>
        <taxon>Bacillaceae</taxon>
        <taxon>Caldalkalibacillus</taxon>
    </lineage>
</organism>
<comment type="caution">
    <text evidence="3">The sequence shown here is derived from an EMBL/GenBank/DDBJ whole genome shotgun (WGS) entry which is preliminary data.</text>
</comment>
<dbReference type="InterPro" id="IPR000878">
    <property type="entry name" value="4pyrrol_Mease"/>
</dbReference>
<dbReference type="InterPro" id="IPR035996">
    <property type="entry name" value="4pyrrol_Methylase_sf"/>
</dbReference>
<dbReference type="InterPro" id="IPR004518">
    <property type="entry name" value="MazG-like_dom"/>
</dbReference>
<feature type="domain" description="Tetrapyrrole methylase" evidence="1">
    <location>
        <begin position="27"/>
        <end position="229"/>
    </location>
</feature>
<dbReference type="PIRSF" id="PIRSF002845">
    <property type="entry name" value="Ttrprl_mtas_MazG"/>
    <property type="match status" value="1"/>
</dbReference>
<evidence type="ECO:0000313" key="4">
    <source>
        <dbReference type="Proteomes" id="UP001235840"/>
    </source>
</evidence>
<dbReference type="Gene3D" id="3.40.1010.10">
    <property type="entry name" value="Cobalt-precorrin-4 Transmethylase, Domain 1"/>
    <property type="match status" value="1"/>
</dbReference>
<dbReference type="InterPro" id="IPR014777">
    <property type="entry name" value="4pyrrole_Mease_sub1"/>
</dbReference>
<keyword evidence="4" id="KW-1185">Reference proteome</keyword>
<dbReference type="InterPro" id="IPR011551">
    <property type="entry name" value="NTP_PyrPHydrolase_MazG"/>
</dbReference>
<dbReference type="GO" id="GO:0008168">
    <property type="term" value="F:methyltransferase activity"/>
    <property type="evidence" value="ECO:0007669"/>
    <property type="project" value="UniProtKB-KW"/>
</dbReference>
<dbReference type="Proteomes" id="UP001235840">
    <property type="component" value="Unassembled WGS sequence"/>
</dbReference>
<dbReference type="PANTHER" id="PTHR30522:SF0">
    <property type="entry name" value="NUCLEOSIDE TRIPHOSPHATE PYROPHOSPHOHYDROLASE"/>
    <property type="match status" value="1"/>
</dbReference>
<dbReference type="Pfam" id="PF00590">
    <property type="entry name" value="TP_methylase"/>
    <property type="match status" value="1"/>
</dbReference>
<dbReference type="EMBL" id="JAUSTY010000017">
    <property type="protein sequence ID" value="MDQ0167587.1"/>
    <property type="molecule type" value="Genomic_DNA"/>
</dbReference>
<evidence type="ECO:0000259" key="2">
    <source>
        <dbReference type="Pfam" id="PF03819"/>
    </source>
</evidence>
<proteinExistence type="predicted"/>
<dbReference type="Gene3D" id="1.10.287.1080">
    <property type="entry name" value="MazG-like"/>
    <property type="match status" value="1"/>
</dbReference>
<dbReference type="PANTHER" id="PTHR30522">
    <property type="entry name" value="NUCLEOSIDE TRIPHOSPHATE PYROPHOSPHOHYDROLASE"/>
    <property type="match status" value="1"/>
</dbReference>
<accession>A0ABT9W2W7</accession>
<dbReference type="SUPFAM" id="SSF101386">
    <property type="entry name" value="all-alpha NTP pyrophosphatases"/>
    <property type="match status" value="1"/>
</dbReference>
<reference evidence="3 4" key="1">
    <citation type="submission" date="2023-07" db="EMBL/GenBank/DDBJ databases">
        <title>Genomic Encyclopedia of Type Strains, Phase IV (KMG-IV): sequencing the most valuable type-strain genomes for metagenomic binning, comparative biology and taxonomic classification.</title>
        <authorList>
            <person name="Goeker M."/>
        </authorList>
    </citation>
    <scope>NUCLEOTIDE SEQUENCE [LARGE SCALE GENOMIC DNA]</scope>
    <source>
        <strain evidence="3 4">DSM 12751</strain>
    </source>
</reference>
<keyword evidence="3" id="KW-0808">Transferase</keyword>
<dbReference type="CDD" id="cd11723">
    <property type="entry name" value="YabN_N_like"/>
    <property type="match status" value="1"/>
</dbReference>